<dbReference type="RefSeq" id="WP_307397856.1">
    <property type="nucleotide sequence ID" value="NZ_BAAADK010000004.1"/>
</dbReference>
<gene>
    <name evidence="3" type="ORF">J2S11_004208</name>
</gene>
<feature type="transmembrane region" description="Helical" evidence="1">
    <location>
        <begin position="37"/>
        <end position="56"/>
    </location>
</feature>
<feature type="domain" description="DUF58" evidence="2">
    <location>
        <begin position="213"/>
        <end position="287"/>
    </location>
</feature>
<dbReference type="EMBL" id="JAUSTY010000026">
    <property type="protein sequence ID" value="MDQ0168255.1"/>
    <property type="molecule type" value="Genomic_DNA"/>
</dbReference>
<dbReference type="Proteomes" id="UP001235840">
    <property type="component" value="Unassembled WGS sequence"/>
</dbReference>
<name>A0ABT9W5X8_9BACI</name>
<accession>A0ABT9W5X8</accession>
<evidence type="ECO:0000313" key="4">
    <source>
        <dbReference type="Proteomes" id="UP001235840"/>
    </source>
</evidence>
<keyword evidence="1" id="KW-0812">Transmembrane</keyword>
<dbReference type="InterPro" id="IPR002881">
    <property type="entry name" value="DUF58"/>
</dbReference>
<dbReference type="PANTHER" id="PTHR34351:SF2">
    <property type="entry name" value="DUF58 DOMAIN-CONTAINING PROTEIN"/>
    <property type="match status" value="1"/>
</dbReference>
<sequence>MIQTRVRHERNTRFYWITSLAAPIVIFGAIFGADFLFLLGLLLFAITLTVFFYLSYVHKPVDMEIEWNLHRLFPGEKATLSLQLKNNGNLPIQGKWSFKLQNKLELDAFGYPGEVHNQYESTFTLHKQEAISYKFEAVAKKRGIVQLHELITDFNDPFILGSVKKEFILPRDELLIYPKVVPVVGVDQLERTPMGERSVNRFTHEDPTYIVGARTYQNGDPFQRIDWKTTARKQELHTKLLDRTAHTELVVVGNVRSQEERWMGMNEELIERAISAVASICHHAAVKSIPYQVLLNMRPMNQKAVYQIKTGEGPKHLSYTLENLAQVNIFSTLSFEGAVYHGYQNYTEGKIFILITPYLSDSLNTLIERMAREGIPLYIIQTEKEGFVLQKVGREMKRYA</sequence>
<dbReference type="Pfam" id="PF01882">
    <property type="entry name" value="DUF58"/>
    <property type="match status" value="1"/>
</dbReference>
<protein>
    <submittedName>
        <fullName evidence="3">Uncharacterized protein (DUF58 family)</fullName>
    </submittedName>
</protein>
<keyword evidence="1" id="KW-0472">Membrane</keyword>
<feature type="transmembrane region" description="Helical" evidence="1">
    <location>
        <begin position="12"/>
        <end position="31"/>
    </location>
</feature>
<keyword evidence="1" id="KW-1133">Transmembrane helix</keyword>
<evidence type="ECO:0000259" key="2">
    <source>
        <dbReference type="Pfam" id="PF01882"/>
    </source>
</evidence>
<comment type="caution">
    <text evidence="3">The sequence shown here is derived from an EMBL/GenBank/DDBJ whole genome shotgun (WGS) entry which is preliminary data.</text>
</comment>
<evidence type="ECO:0000256" key="1">
    <source>
        <dbReference type="SAM" id="Phobius"/>
    </source>
</evidence>
<reference evidence="3 4" key="1">
    <citation type="submission" date="2023-07" db="EMBL/GenBank/DDBJ databases">
        <title>Genomic Encyclopedia of Type Strains, Phase IV (KMG-IV): sequencing the most valuable type-strain genomes for metagenomic binning, comparative biology and taxonomic classification.</title>
        <authorList>
            <person name="Goeker M."/>
        </authorList>
    </citation>
    <scope>NUCLEOTIDE SEQUENCE [LARGE SCALE GENOMIC DNA]</scope>
    <source>
        <strain evidence="3 4">DSM 12751</strain>
    </source>
</reference>
<proteinExistence type="predicted"/>
<keyword evidence="4" id="KW-1185">Reference proteome</keyword>
<organism evidence="3 4">
    <name type="scientific">Caldalkalibacillus horti</name>
    <dbReference type="NCBI Taxonomy" id="77523"/>
    <lineage>
        <taxon>Bacteria</taxon>
        <taxon>Bacillati</taxon>
        <taxon>Bacillota</taxon>
        <taxon>Bacilli</taxon>
        <taxon>Bacillales</taxon>
        <taxon>Bacillaceae</taxon>
        <taxon>Caldalkalibacillus</taxon>
    </lineage>
</organism>
<evidence type="ECO:0000313" key="3">
    <source>
        <dbReference type="EMBL" id="MDQ0168255.1"/>
    </source>
</evidence>
<dbReference type="PANTHER" id="PTHR34351">
    <property type="entry name" value="SLR1927 PROTEIN-RELATED"/>
    <property type="match status" value="1"/>
</dbReference>